<dbReference type="Proteomes" id="UP000001409">
    <property type="component" value="Chromosome"/>
</dbReference>
<evidence type="ECO:0000256" key="5">
    <source>
        <dbReference type="ARBA" id="ARBA00022692"/>
    </source>
</evidence>
<name>Q8FMD6_COREF</name>
<sequence>MKGAESMSPEIYTSILTIAAILFSASFILTSYQIMSGPNSIDRLLGLDGMVSMIQCSLATYICWTLDTTVSNAMMVVAMMGFMGSVAVARFRKKDGA</sequence>
<reference evidence="9 10" key="1">
    <citation type="journal article" date="2003" name="Genome Res.">
        <title>Comparative complete genome sequence analysis of the amino acid replacements responsible for the thermostability of Corynebacterium efficiens.</title>
        <authorList>
            <person name="Nishio Y."/>
            <person name="Nakamura Y."/>
            <person name="Kawarabayasi Y."/>
            <person name="Usuda Y."/>
            <person name="Kimura E."/>
            <person name="Sugimoto S."/>
            <person name="Matsui K."/>
            <person name="Yamagishi A."/>
            <person name="Kikuchi H."/>
            <person name="Ikeo K."/>
            <person name="Gojobori T."/>
        </authorList>
    </citation>
    <scope>NUCLEOTIDE SEQUENCE [LARGE SCALE GENOMIC DNA]</scope>
    <source>
        <strain evidence="10">DSM 44549 / YS-314 / AJ 12310 / JCM 11189 / NBRC 100395</strain>
    </source>
</reference>
<dbReference type="Pfam" id="PF04066">
    <property type="entry name" value="MrpF_PhaF"/>
    <property type="match status" value="1"/>
</dbReference>
<dbReference type="EMBL" id="BA000035">
    <property type="protein sequence ID" value="BAC19381.1"/>
    <property type="molecule type" value="Genomic_DNA"/>
</dbReference>
<dbReference type="AlphaFoldDB" id="Q8FMD6"/>
<dbReference type="GO" id="GO:0015385">
    <property type="term" value="F:sodium:proton antiporter activity"/>
    <property type="evidence" value="ECO:0007669"/>
    <property type="project" value="TreeGrafter"/>
</dbReference>
<evidence type="ECO:0000256" key="6">
    <source>
        <dbReference type="ARBA" id="ARBA00022989"/>
    </source>
</evidence>
<keyword evidence="4" id="KW-1003">Cell membrane</keyword>
<dbReference type="KEGG" id="cef:CE2571"/>
<dbReference type="PANTHER" id="PTHR34702">
    <property type="entry name" value="NA(+)/H(+) ANTIPORTER SUBUNIT F1"/>
    <property type="match status" value="1"/>
</dbReference>
<dbReference type="GO" id="GO:0005886">
    <property type="term" value="C:plasma membrane"/>
    <property type="evidence" value="ECO:0007669"/>
    <property type="project" value="UniProtKB-SubCell"/>
</dbReference>
<feature type="transmembrane region" description="Helical" evidence="8">
    <location>
        <begin position="70"/>
        <end position="91"/>
    </location>
</feature>
<dbReference type="InterPro" id="IPR007208">
    <property type="entry name" value="MrpF/PhaF-like"/>
</dbReference>
<dbReference type="eggNOG" id="COG2212">
    <property type="taxonomic scope" value="Bacteria"/>
</dbReference>
<comment type="subcellular location">
    <subcellularLocation>
        <location evidence="1">Cell membrane</location>
        <topology evidence="1">Multi-pass membrane protein</topology>
    </subcellularLocation>
</comment>
<evidence type="ECO:0000256" key="2">
    <source>
        <dbReference type="ARBA" id="ARBA00009212"/>
    </source>
</evidence>
<organism evidence="9 10">
    <name type="scientific">Corynebacterium efficiens (strain DSM 44549 / YS-314 / AJ 12310 / JCM 11189 / NBRC 100395)</name>
    <dbReference type="NCBI Taxonomy" id="196164"/>
    <lineage>
        <taxon>Bacteria</taxon>
        <taxon>Bacillati</taxon>
        <taxon>Actinomycetota</taxon>
        <taxon>Actinomycetes</taxon>
        <taxon>Mycobacteriales</taxon>
        <taxon>Corynebacteriaceae</taxon>
        <taxon>Corynebacterium</taxon>
    </lineage>
</organism>
<comment type="similarity">
    <text evidence="2">Belongs to the CPA3 antiporters (TC 2.A.63) subunit F family.</text>
</comment>
<dbReference type="HOGENOM" id="CLU_125825_3_1_11"/>
<keyword evidence="6 8" id="KW-1133">Transmembrane helix</keyword>
<keyword evidence="3" id="KW-0813">Transport</keyword>
<dbReference type="STRING" id="196164.gene:10743018"/>
<keyword evidence="7 8" id="KW-0472">Membrane</keyword>
<accession>Q8FMD6</accession>
<evidence type="ECO:0000256" key="1">
    <source>
        <dbReference type="ARBA" id="ARBA00004651"/>
    </source>
</evidence>
<dbReference type="PANTHER" id="PTHR34702:SF1">
    <property type="entry name" value="NA(+)_H(+) ANTIPORTER SUBUNIT F"/>
    <property type="match status" value="1"/>
</dbReference>
<protein>
    <recommendedName>
        <fullName evidence="11">Cation:proton antiporter</fullName>
    </recommendedName>
</protein>
<evidence type="ECO:0000313" key="9">
    <source>
        <dbReference type="EMBL" id="BAC19381.1"/>
    </source>
</evidence>
<dbReference type="NCBIfam" id="NF005930">
    <property type="entry name" value="PRK07948.1"/>
    <property type="match status" value="1"/>
</dbReference>
<evidence type="ECO:0008006" key="11">
    <source>
        <dbReference type="Google" id="ProtNLM"/>
    </source>
</evidence>
<evidence type="ECO:0000256" key="8">
    <source>
        <dbReference type="SAM" id="Phobius"/>
    </source>
</evidence>
<proteinExistence type="inferred from homology"/>
<evidence type="ECO:0000256" key="7">
    <source>
        <dbReference type="ARBA" id="ARBA00023136"/>
    </source>
</evidence>
<keyword evidence="5 8" id="KW-0812">Transmembrane</keyword>
<evidence type="ECO:0000256" key="3">
    <source>
        <dbReference type="ARBA" id="ARBA00022448"/>
    </source>
</evidence>
<feature type="transmembrane region" description="Helical" evidence="8">
    <location>
        <begin position="12"/>
        <end position="32"/>
    </location>
</feature>
<evidence type="ECO:0000256" key="4">
    <source>
        <dbReference type="ARBA" id="ARBA00022475"/>
    </source>
</evidence>
<evidence type="ECO:0000313" key="10">
    <source>
        <dbReference type="Proteomes" id="UP000001409"/>
    </source>
</evidence>
<keyword evidence="10" id="KW-1185">Reference proteome</keyword>